<dbReference type="HOGENOM" id="CLU_1968445_0_0_6"/>
<comment type="similarity">
    <text evidence="2">Belongs to the SELO family.</text>
</comment>
<dbReference type="PANTHER" id="PTHR32057">
    <property type="entry name" value="PROTEIN ADENYLYLTRANSFERASE SELO, MITOCHONDRIAL"/>
    <property type="match status" value="1"/>
</dbReference>
<keyword evidence="5" id="KW-0479">Metal-binding</keyword>
<keyword evidence="6" id="KW-0547">Nucleotide-binding</keyword>
<comment type="cofactor">
    <cofactor evidence="1">
        <name>Mg(2+)</name>
        <dbReference type="ChEBI" id="CHEBI:18420"/>
    </cofactor>
</comment>
<evidence type="ECO:0000256" key="2">
    <source>
        <dbReference type="ARBA" id="ARBA00009747"/>
    </source>
</evidence>
<dbReference type="Proteomes" id="UP000011864">
    <property type="component" value="Chromosome"/>
</dbReference>
<gene>
    <name evidence="9" type="ORF">C427_5142</name>
</gene>
<keyword evidence="3" id="KW-0808">Transferase</keyword>
<dbReference type="InterPro" id="IPR003846">
    <property type="entry name" value="SelO"/>
</dbReference>
<evidence type="ECO:0000313" key="9">
    <source>
        <dbReference type="EMBL" id="AGH47241.1"/>
    </source>
</evidence>
<dbReference type="AlphaFoldDB" id="M4RUJ8"/>
<protein>
    <submittedName>
        <fullName evidence="9">Uncharacterized protein</fullName>
    </submittedName>
</protein>
<dbReference type="eggNOG" id="COG0397">
    <property type="taxonomic scope" value="Bacteria"/>
</dbReference>
<reference evidence="9 10" key="1">
    <citation type="journal article" date="2013" name="Genome Announc.">
        <title>Complete Genome Sequence of Glaciecola psychrophila Strain 170T.</title>
        <authorList>
            <person name="Yin J."/>
            <person name="Chen J."/>
            <person name="Liu G."/>
            <person name="Yu Y."/>
            <person name="Song L."/>
            <person name="Wang X."/>
            <person name="Qu X."/>
        </authorList>
    </citation>
    <scope>NUCLEOTIDE SEQUENCE [LARGE SCALE GENOMIC DNA]</scope>
    <source>
        <strain evidence="9 10">170</strain>
    </source>
</reference>
<evidence type="ECO:0000256" key="6">
    <source>
        <dbReference type="ARBA" id="ARBA00022741"/>
    </source>
</evidence>
<accession>M4RUJ8</accession>
<dbReference type="GO" id="GO:0046872">
    <property type="term" value="F:metal ion binding"/>
    <property type="evidence" value="ECO:0007669"/>
    <property type="project" value="UniProtKB-KW"/>
</dbReference>
<evidence type="ECO:0000256" key="8">
    <source>
        <dbReference type="ARBA" id="ARBA00022842"/>
    </source>
</evidence>
<keyword evidence="7" id="KW-0067">ATP-binding</keyword>
<evidence type="ECO:0000313" key="10">
    <source>
        <dbReference type="Proteomes" id="UP000011864"/>
    </source>
</evidence>
<evidence type="ECO:0000256" key="5">
    <source>
        <dbReference type="ARBA" id="ARBA00022723"/>
    </source>
</evidence>
<dbReference type="STRING" id="1129794.C427_5142"/>
<evidence type="ECO:0000256" key="7">
    <source>
        <dbReference type="ARBA" id="ARBA00022840"/>
    </source>
</evidence>
<dbReference type="GO" id="GO:0070733">
    <property type="term" value="F:AMPylase activity"/>
    <property type="evidence" value="ECO:0007669"/>
    <property type="project" value="TreeGrafter"/>
</dbReference>
<sequence length="127" mass="14557">MKLDFSYAEELTALGSEVKPIKLINSRLAVFNHSLATELNLPSEWQHENHLFKALFIENGTLNRNSMAQKYGGHQFGHWNPELSDGRGLLLAETIDDQNNDGIYISKEQDPLPIQDLLTGERYYVRR</sequence>
<proteinExistence type="inferred from homology"/>
<evidence type="ECO:0000256" key="4">
    <source>
        <dbReference type="ARBA" id="ARBA00022695"/>
    </source>
</evidence>
<evidence type="ECO:0000256" key="3">
    <source>
        <dbReference type="ARBA" id="ARBA00022679"/>
    </source>
</evidence>
<dbReference type="PATRIC" id="fig|1129794.4.peg.5127"/>
<dbReference type="GO" id="GO:0005524">
    <property type="term" value="F:ATP binding"/>
    <property type="evidence" value="ECO:0007669"/>
    <property type="project" value="UniProtKB-KW"/>
</dbReference>
<dbReference type="PANTHER" id="PTHR32057:SF14">
    <property type="entry name" value="PROTEIN ADENYLYLTRANSFERASE SELO, MITOCHONDRIAL"/>
    <property type="match status" value="1"/>
</dbReference>
<dbReference type="KEGG" id="gps:C427_5142"/>
<keyword evidence="4" id="KW-0548">Nucleotidyltransferase</keyword>
<dbReference type="Pfam" id="PF02696">
    <property type="entry name" value="SelO"/>
    <property type="match status" value="1"/>
</dbReference>
<keyword evidence="8" id="KW-0460">Magnesium</keyword>
<dbReference type="EMBL" id="CP003837">
    <property type="protein sequence ID" value="AGH47241.1"/>
    <property type="molecule type" value="Genomic_DNA"/>
</dbReference>
<organism evidence="9 10">
    <name type="scientific">Paraglaciecola psychrophila 170</name>
    <dbReference type="NCBI Taxonomy" id="1129794"/>
    <lineage>
        <taxon>Bacteria</taxon>
        <taxon>Pseudomonadati</taxon>
        <taxon>Pseudomonadota</taxon>
        <taxon>Gammaproteobacteria</taxon>
        <taxon>Alteromonadales</taxon>
        <taxon>Alteromonadaceae</taxon>
        <taxon>Paraglaciecola</taxon>
    </lineage>
</organism>
<keyword evidence="10" id="KW-1185">Reference proteome</keyword>
<name>M4RUJ8_9ALTE</name>
<evidence type="ECO:0000256" key="1">
    <source>
        <dbReference type="ARBA" id="ARBA00001946"/>
    </source>
</evidence>